<dbReference type="InterPro" id="IPR036188">
    <property type="entry name" value="FAD/NAD-bd_sf"/>
</dbReference>
<accession>A0A9D1LNJ2</accession>
<keyword evidence="1" id="KW-0479">Metal-binding</keyword>
<reference evidence="5" key="1">
    <citation type="submission" date="2020-10" db="EMBL/GenBank/DDBJ databases">
        <authorList>
            <person name="Gilroy R."/>
        </authorList>
    </citation>
    <scope>NUCLEOTIDE SEQUENCE</scope>
    <source>
        <strain evidence="5">ChiGjej1B1-22543</strain>
    </source>
</reference>
<gene>
    <name evidence="5" type="ORF">IAC52_02410</name>
</gene>
<dbReference type="GO" id="GO:0046872">
    <property type="term" value="F:metal ion binding"/>
    <property type="evidence" value="ECO:0007669"/>
    <property type="project" value="UniProtKB-KW"/>
</dbReference>
<dbReference type="GO" id="GO:0051536">
    <property type="term" value="F:iron-sulfur cluster binding"/>
    <property type="evidence" value="ECO:0007669"/>
    <property type="project" value="UniProtKB-KW"/>
</dbReference>
<evidence type="ECO:0000256" key="3">
    <source>
        <dbReference type="ARBA" id="ARBA00023014"/>
    </source>
</evidence>
<keyword evidence="3" id="KW-0411">Iron-sulfur</keyword>
<name>A0A9D1LNJ2_9FIRM</name>
<dbReference type="InterPro" id="IPR028261">
    <property type="entry name" value="DPD_II"/>
</dbReference>
<dbReference type="Gene3D" id="1.10.1060.10">
    <property type="entry name" value="Alpha-helical ferredoxin"/>
    <property type="match status" value="1"/>
</dbReference>
<evidence type="ECO:0000256" key="2">
    <source>
        <dbReference type="ARBA" id="ARBA00023004"/>
    </source>
</evidence>
<dbReference type="PROSITE" id="PS51379">
    <property type="entry name" value="4FE4S_FER_2"/>
    <property type="match status" value="2"/>
</dbReference>
<dbReference type="AlphaFoldDB" id="A0A9D1LNJ2"/>
<evidence type="ECO:0000313" key="6">
    <source>
        <dbReference type="Proteomes" id="UP000824070"/>
    </source>
</evidence>
<sequence length="958" mass="106876">MAKSNNPTYANKKVRVTDQKFAEDYYKDGKRKGQELGKPRRKWILKACNHIQDLPGVVVGYGDPEYKALECVMTDEEAKIILKMKLLKDYTLDDLSKLTKIEKTKLDKITRRMAEIGTLVRDPADTDYPDENGNPQVTYHFTIFVPGIMEALVDNVKLAEQFPQIPEAFAEYTIKRIIPLAGNLRIGGGVMRVIPIESAVKDDPKVDKNDLISTYFPDDIKDYSVAACSCRVSRRIMGEGCGHLEEDMCIQIGGAARHFIETGRGRRITREEAFEIMKKAEDNGLMHEMPNIDGAGHTHAMCNCCGCACFSLRTGEYFHTATMVRSNYISQVDPDKCVACGECVEVCPMNALHLGERLKNKNEIEVPTPLHAYDHKWGPDKWNPDYRYNRQMILDQTGTAPCKVACPAHIAIEGYLELAREGRYEEALELIKKKNPLPAVCGRVCNKRCELACTRNTIGDKSPVAIDDVKKFVAELDRDPQKRPMPRIHHPEYHNHKMAVIGAGPAGLSCAYYLAEMGYTVTVFEKENKLGGMLTLGIPSFRLEKDVVEAEIDVIKALGVEFRTGVEIGKDVTIPELKKQGYEAFYVAIGAQGGRKLLVKGEEGENILSGIDFLKAVNLGTAKKLSGHVAIMGGGNVAIDVARTAIRYGASSVDLYCLEQRDQMNASKEEIDEAEKDGVVIHNGYGVKEFALENGKLRKALLKKCTSVFDKDHRFNPTYDEDDVLEVECDYFLSAIGQSFVWGDLLAGTKATLSKANRLEADPLTYQTKDPDIFVGGDCYHGARFAIDAIATGKEGAESMHRHVHPGQSLLIGRFQNPYLAEYELDKDNIDVAGFDNTPRQEPGMVEIHDDKMRDDRGIFTEEQVKKECERCLKCGRTFVDETMCVGCGLCTTRCKFDAIHLKRRFDADGTIYAKTAVSSVPHILARNLKIVFTGKGKAKSKAKDELATQSYDKETLR</sequence>
<dbReference type="Gene3D" id="3.50.50.60">
    <property type="entry name" value="FAD/NAD(P)-binding domain"/>
    <property type="match status" value="2"/>
</dbReference>
<dbReference type="InterPro" id="IPR017900">
    <property type="entry name" value="4Fe4S_Fe_S_CS"/>
</dbReference>
<dbReference type="EMBL" id="DVMV01000015">
    <property type="protein sequence ID" value="HIU45131.1"/>
    <property type="molecule type" value="Genomic_DNA"/>
</dbReference>
<reference evidence="5" key="2">
    <citation type="journal article" date="2021" name="PeerJ">
        <title>Extensive microbial diversity within the chicken gut microbiome revealed by metagenomics and culture.</title>
        <authorList>
            <person name="Gilroy R."/>
            <person name="Ravi A."/>
            <person name="Getino M."/>
            <person name="Pursley I."/>
            <person name="Horton D.L."/>
            <person name="Alikhan N.F."/>
            <person name="Baker D."/>
            <person name="Gharbi K."/>
            <person name="Hall N."/>
            <person name="Watson M."/>
            <person name="Adriaenssens E.M."/>
            <person name="Foster-Nyarko E."/>
            <person name="Jarju S."/>
            <person name="Secka A."/>
            <person name="Antonio M."/>
            <person name="Oren A."/>
            <person name="Chaudhuri R.R."/>
            <person name="La Ragione R."/>
            <person name="Hildebrand F."/>
            <person name="Pallen M.J."/>
        </authorList>
    </citation>
    <scope>NUCLEOTIDE SEQUENCE</scope>
    <source>
        <strain evidence="5">ChiGjej1B1-22543</strain>
    </source>
</reference>
<dbReference type="SUPFAM" id="SSF51971">
    <property type="entry name" value="Nucleotide-binding domain"/>
    <property type="match status" value="1"/>
</dbReference>
<comment type="caution">
    <text evidence="5">The sequence shown here is derived from an EMBL/GenBank/DDBJ whole genome shotgun (WGS) entry which is preliminary data.</text>
</comment>
<proteinExistence type="predicted"/>
<dbReference type="InterPro" id="IPR009051">
    <property type="entry name" value="Helical_ferredxn"/>
</dbReference>
<feature type="domain" description="4Fe-4S ferredoxin-type" evidence="4">
    <location>
        <begin position="328"/>
        <end position="357"/>
    </location>
</feature>
<dbReference type="Pfam" id="PF07992">
    <property type="entry name" value="Pyr_redox_2"/>
    <property type="match status" value="1"/>
</dbReference>
<protein>
    <submittedName>
        <fullName evidence="5">FAD-dependent oxidoreductase</fullName>
    </submittedName>
</protein>
<dbReference type="PRINTS" id="PR00419">
    <property type="entry name" value="ADXRDTASE"/>
</dbReference>
<dbReference type="PROSITE" id="PS00198">
    <property type="entry name" value="4FE4S_FER_1"/>
    <property type="match status" value="1"/>
</dbReference>
<dbReference type="Pfam" id="PF00037">
    <property type="entry name" value="Fer4"/>
    <property type="match status" value="2"/>
</dbReference>
<organism evidence="5 6">
    <name type="scientific">Candidatus Alloenteromonas pullicola</name>
    <dbReference type="NCBI Taxonomy" id="2840784"/>
    <lineage>
        <taxon>Bacteria</taxon>
        <taxon>Bacillati</taxon>
        <taxon>Bacillota</taxon>
        <taxon>Bacillota incertae sedis</taxon>
        <taxon>Candidatus Alloenteromonas</taxon>
    </lineage>
</organism>
<dbReference type="GO" id="GO:0016491">
    <property type="term" value="F:oxidoreductase activity"/>
    <property type="evidence" value="ECO:0007669"/>
    <property type="project" value="InterPro"/>
</dbReference>
<dbReference type="PANTHER" id="PTHR42783:SF3">
    <property type="entry name" value="GLUTAMATE SYNTHASE [NADPH] SMALL CHAIN-RELATED"/>
    <property type="match status" value="1"/>
</dbReference>
<dbReference type="Proteomes" id="UP000824070">
    <property type="component" value="Unassembled WGS sequence"/>
</dbReference>
<evidence type="ECO:0000313" key="5">
    <source>
        <dbReference type="EMBL" id="HIU45131.1"/>
    </source>
</evidence>
<dbReference type="InterPro" id="IPR017896">
    <property type="entry name" value="4Fe4S_Fe-S-bd"/>
</dbReference>
<keyword evidence="2" id="KW-0408">Iron</keyword>
<dbReference type="SUPFAM" id="SSF46548">
    <property type="entry name" value="alpha-helical ferredoxin"/>
    <property type="match status" value="1"/>
</dbReference>
<evidence type="ECO:0000256" key="1">
    <source>
        <dbReference type="ARBA" id="ARBA00022723"/>
    </source>
</evidence>
<dbReference type="SUPFAM" id="SSF54862">
    <property type="entry name" value="4Fe-4S ferredoxins"/>
    <property type="match status" value="2"/>
</dbReference>
<dbReference type="PANTHER" id="PTHR42783">
    <property type="entry name" value="GLUTAMATE SYNTHASE [NADPH] SMALL CHAIN"/>
    <property type="match status" value="1"/>
</dbReference>
<dbReference type="InterPro" id="IPR023753">
    <property type="entry name" value="FAD/NAD-binding_dom"/>
</dbReference>
<dbReference type="Pfam" id="PF14691">
    <property type="entry name" value="Fer4_20"/>
    <property type="match status" value="1"/>
</dbReference>
<feature type="domain" description="4Fe-4S ferredoxin-type" evidence="4">
    <location>
        <begin position="876"/>
        <end position="905"/>
    </location>
</feature>
<dbReference type="Gene3D" id="3.30.70.20">
    <property type="match status" value="1"/>
</dbReference>
<evidence type="ECO:0000259" key="4">
    <source>
        <dbReference type="PROSITE" id="PS51379"/>
    </source>
</evidence>